<name>A0A1J7I3P4_9PEZI</name>
<evidence type="ECO:0000256" key="1">
    <source>
        <dbReference type="SAM" id="Phobius"/>
    </source>
</evidence>
<accession>A0A1J7I3P4</accession>
<dbReference type="AlphaFoldDB" id="A0A1J7I3P4"/>
<dbReference type="InParanoid" id="A0A1J7I3P4"/>
<dbReference type="EMBL" id="KV875149">
    <property type="protein sequence ID" value="OIW22150.1"/>
    <property type="molecule type" value="Genomic_DNA"/>
</dbReference>
<proteinExistence type="predicted"/>
<gene>
    <name evidence="2" type="ORF">CONLIGDRAFT_368141</name>
</gene>
<keyword evidence="1" id="KW-0812">Transmembrane</keyword>
<organism evidence="2 3">
    <name type="scientific">Coniochaeta ligniaria NRRL 30616</name>
    <dbReference type="NCBI Taxonomy" id="1408157"/>
    <lineage>
        <taxon>Eukaryota</taxon>
        <taxon>Fungi</taxon>
        <taxon>Dikarya</taxon>
        <taxon>Ascomycota</taxon>
        <taxon>Pezizomycotina</taxon>
        <taxon>Sordariomycetes</taxon>
        <taxon>Sordariomycetidae</taxon>
        <taxon>Coniochaetales</taxon>
        <taxon>Coniochaetaceae</taxon>
        <taxon>Coniochaeta</taxon>
    </lineage>
</organism>
<keyword evidence="3" id="KW-1185">Reference proteome</keyword>
<protein>
    <submittedName>
        <fullName evidence="2">Uncharacterized protein</fullName>
    </submittedName>
</protein>
<dbReference type="Proteomes" id="UP000182658">
    <property type="component" value="Unassembled WGS sequence"/>
</dbReference>
<reference evidence="2 3" key="1">
    <citation type="submission" date="2016-10" db="EMBL/GenBank/DDBJ databases">
        <title>Draft genome sequence of Coniochaeta ligniaria NRRL30616, a lignocellulolytic fungus for bioabatement of inhibitors in plant biomass hydrolysates.</title>
        <authorList>
            <consortium name="DOE Joint Genome Institute"/>
            <person name="Jimenez D.J."/>
            <person name="Hector R.E."/>
            <person name="Riley R."/>
            <person name="Sun H."/>
            <person name="Grigoriev I.V."/>
            <person name="Van Elsas J.D."/>
            <person name="Nichols N.N."/>
        </authorList>
    </citation>
    <scope>NUCLEOTIDE SEQUENCE [LARGE SCALE GENOMIC DNA]</scope>
    <source>
        <strain evidence="2 3">NRRL 30616</strain>
    </source>
</reference>
<evidence type="ECO:0000313" key="2">
    <source>
        <dbReference type="EMBL" id="OIW22150.1"/>
    </source>
</evidence>
<keyword evidence="1" id="KW-1133">Transmembrane helix</keyword>
<keyword evidence="1" id="KW-0472">Membrane</keyword>
<sequence>MSSGHKCSSSDSLCQIKSMISAPRPNQCLIIPTILRFHSILRPVSITTTDPIAGPVAGTIKNLQNQTLLSLHLRCIGLPNIGSLRYSSQCKFHPSKRHPRTHPRNSSSAPLCPSAPIGYGLALVVRYFVNAYNTTMIQILALRSEIRAFAALAVGVLMLLFDYLVNRLDTLRFPSVVGLQFDDGGGGYVRHCSQDDGLFRISRDVIRLAQ</sequence>
<feature type="transmembrane region" description="Helical" evidence="1">
    <location>
        <begin position="146"/>
        <end position="165"/>
    </location>
</feature>
<evidence type="ECO:0000313" key="3">
    <source>
        <dbReference type="Proteomes" id="UP000182658"/>
    </source>
</evidence>